<dbReference type="AlphaFoldDB" id="A0A2N6UD71"/>
<accession>A0A2N6UD71</accession>
<dbReference type="InterPro" id="IPR019405">
    <property type="entry name" value="Lactonase_7-beta_prop"/>
</dbReference>
<dbReference type="PANTHER" id="PTHR30344:SF1">
    <property type="entry name" value="6-PHOSPHOGLUCONOLACTONASE"/>
    <property type="match status" value="1"/>
</dbReference>
<dbReference type="SUPFAM" id="SSF51004">
    <property type="entry name" value="C-terminal (heme d1) domain of cytochrome cd1-nitrite reductase"/>
    <property type="match status" value="1"/>
</dbReference>
<organism evidence="2 3">
    <name type="scientific">Aerococcus viridans</name>
    <dbReference type="NCBI Taxonomy" id="1377"/>
    <lineage>
        <taxon>Bacteria</taxon>
        <taxon>Bacillati</taxon>
        <taxon>Bacillota</taxon>
        <taxon>Bacilli</taxon>
        <taxon>Lactobacillales</taxon>
        <taxon>Aerococcaceae</taxon>
        <taxon>Aerococcus</taxon>
    </lineage>
</organism>
<dbReference type="RefSeq" id="WP_083272810.1">
    <property type="nucleotide sequence ID" value="NZ_PNHQ01000013.1"/>
</dbReference>
<dbReference type="Gene3D" id="2.130.10.10">
    <property type="entry name" value="YVTN repeat-like/Quinoprotein amine dehydrogenase"/>
    <property type="match status" value="1"/>
</dbReference>
<comment type="similarity">
    <text evidence="1">Belongs to the cycloisomerase 2 family.</text>
</comment>
<dbReference type="GO" id="GO:0005829">
    <property type="term" value="C:cytosol"/>
    <property type="evidence" value="ECO:0007669"/>
    <property type="project" value="TreeGrafter"/>
</dbReference>
<proteinExistence type="inferred from homology"/>
<dbReference type="InterPro" id="IPR011048">
    <property type="entry name" value="Haem_d1_sf"/>
</dbReference>
<reference evidence="2 3" key="1">
    <citation type="submission" date="2017-09" db="EMBL/GenBank/DDBJ databases">
        <title>Bacterial strain isolated from the female urinary microbiota.</title>
        <authorList>
            <person name="Thomas-White K."/>
            <person name="Kumar N."/>
            <person name="Forster S."/>
            <person name="Putonti C."/>
            <person name="Lawley T."/>
            <person name="Wolfe A.J."/>
        </authorList>
    </citation>
    <scope>NUCLEOTIDE SEQUENCE [LARGE SCALE GENOMIC DNA]</scope>
    <source>
        <strain evidence="2 3">UMB0240</strain>
    </source>
</reference>
<sequence>METIYVSGYTREDNKGIHTLTLNADKQAFEASELIIEESNPTYMSLSNDGQHLFTLSDGDEPGVAHYEIIDGRFSLKDRIKVFNENGCYVTYDEETSVLYVANYKKGELAVIKVNEDGTLTLTDLIQHTSPVGPHENQDFAHAHFIHPTNDHQFILSCDLGTDEVHTYQLTDDYKLSEVSVYKAAPGTGPRHLAFHHSKPIVYLLGELDYTVEVLTIQSDGSLIAGNRYHTIPSDWTEFNSSAAIRLSHDNKFLYVSNRGHNSITVFEVSEDGQSLTEIQNISTEGDFPRDFNFNADESFVIVGHQFQPQISLFTRNQTSGLLSYVDNTSINEIVCVTPV</sequence>
<dbReference type="EMBL" id="PNHQ01000013">
    <property type="protein sequence ID" value="PMC79522.1"/>
    <property type="molecule type" value="Genomic_DNA"/>
</dbReference>
<dbReference type="Proteomes" id="UP000235701">
    <property type="component" value="Unassembled WGS sequence"/>
</dbReference>
<dbReference type="InterPro" id="IPR015943">
    <property type="entry name" value="WD40/YVTN_repeat-like_dom_sf"/>
</dbReference>
<evidence type="ECO:0000256" key="1">
    <source>
        <dbReference type="ARBA" id="ARBA00005564"/>
    </source>
</evidence>
<gene>
    <name evidence="2" type="ORF">CJ191_06075</name>
</gene>
<dbReference type="Pfam" id="PF10282">
    <property type="entry name" value="Lactonase"/>
    <property type="match status" value="1"/>
</dbReference>
<dbReference type="PANTHER" id="PTHR30344">
    <property type="entry name" value="6-PHOSPHOGLUCONOLACTONASE-RELATED"/>
    <property type="match status" value="1"/>
</dbReference>
<protein>
    <submittedName>
        <fullName evidence="2">Lactonase family protein</fullName>
    </submittedName>
</protein>
<dbReference type="OrthoDB" id="9790815at2"/>
<dbReference type="InterPro" id="IPR050282">
    <property type="entry name" value="Cycloisomerase_2"/>
</dbReference>
<evidence type="ECO:0000313" key="3">
    <source>
        <dbReference type="Proteomes" id="UP000235701"/>
    </source>
</evidence>
<keyword evidence="3" id="KW-1185">Reference proteome</keyword>
<comment type="caution">
    <text evidence="2">The sequence shown here is derived from an EMBL/GenBank/DDBJ whole genome shotgun (WGS) entry which is preliminary data.</text>
</comment>
<evidence type="ECO:0000313" key="2">
    <source>
        <dbReference type="EMBL" id="PMC79522.1"/>
    </source>
</evidence>
<dbReference type="GO" id="GO:0017057">
    <property type="term" value="F:6-phosphogluconolactonase activity"/>
    <property type="evidence" value="ECO:0007669"/>
    <property type="project" value="TreeGrafter"/>
</dbReference>
<name>A0A2N6UD71_9LACT</name>